<evidence type="ECO:0000256" key="2">
    <source>
        <dbReference type="ARBA" id="ARBA00022729"/>
    </source>
</evidence>
<keyword evidence="3" id="KW-0472">Membrane</keyword>
<dbReference type="GO" id="GO:0009279">
    <property type="term" value="C:cell outer membrane"/>
    <property type="evidence" value="ECO:0007669"/>
    <property type="project" value="UniProtKB-SubCell"/>
</dbReference>
<reference evidence="5" key="1">
    <citation type="submission" date="2022-02" db="EMBL/GenBank/DDBJ databases">
        <title>Vibrio sp. nov, a new bacterium isolated from seawater.</title>
        <authorList>
            <person name="Yuan Y."/>
        </authorList>
    </citation>
    <scope>NUCLEOTIDE SEQUENCE</scope>
    <source>
        <strain evidence="5">ZSDZ65</strain>
    </source>
</reference>
<dbReference type="Gene3D" id="2.40.160.10">
    <property type="entry name" value="Porin"/>
    <property type="match status" value="1"/>
</dbReference>
<dbReference type="EMBL" id="JAKRRY010000047">
    <property type="protein sequence ID" value="MCW8348822.1"/>
    <property type="molecule type" value="Genomic_DNA"/>
</dbReference>
<comment type="caution">
    <text evidence="5">The sequence shown here is derived from an EMBL/GenBank/DDBJ whole genome shotgun (WGS) entry which is preliminary data.</text>
</comment>
<protein>
    <submittedName>
        <fullName evidence="5">Porin</fullName>
    </submittedName>
</protein>
<comment type="subcellular location">
    <subcellularLocation>
        <location evidence="1">Cell outer membrane</location>
        <topology evidence="1">Multi-pass membrane protein</topology>
    </subcellularLocation>
</comment>
<dbReference type="SUPFAM" id="SSF56935">
    <property type="entry name" value="Porins"/>
    <property type="match status" value="1"/>
</dbReference>
<dbReference type="CDD" id="cd00342">
    <property type="entry name" value="gram_neg_porins"/>
    <property type="match status" value="1"/>
</dbReference>
<feature type="signal peptide" evidence="4">
    <location>
        <begin position="1"/>
        <end position="25"/>
    </location>
</feature>
<gene>
    <name evidence="5" type="ORF">MD535_22790</name>
</gene>
<dbReference type="AlphaFoldDB" id="A0A9X3CSG9"/>
<sequence>MEKMFKRTLIGAAVASLTLAGSVQARPATETIDLYGQIAISVAQNAQTGEQAQAKPIDATKKKDKVVVMDNESRVGVRGSAQFERGPKLIWQLEGGNVGDDGKESGFGVRDTYGGFEFEDAGRVRFGRMLTPMFEVLDGYTGQSSGAGFNVGNTGRINYDRQSNFGRYDSAVYGGFSFAVGGGRGNEDKAGSNVYSGSAQFQKGVFTGKVGYERVYDVDNADLIGGNGDGEALIAGLNLDFDSFGGHLAYITGKATSNDASGSAGTKELKQSAYKVGAYYTGIEHWTFNLNYAMSTDLERNGVSEKNSDQAITGQAMYALDPLAVVYVRVVHQTDSTEQYGDYTDTGWRVGMEYYF</sequence>
<name>A0A9X3CSG9_9VIBR</name>
<keyword evidence="6" id="KW-1185">Reference proteome</keyword>
<evidence type="ECO:0000313" key="6">
    <source>
        <dbReference type="Proteomes" id="UP001155587"/>
    </source>
</evidence>
<dbReference type="GO" id="GO:0015288">
    <property type="term" value="F:porin activity"/>
    <property type="evidence" value="ECO:0007669"/>
    <property type="project" value="InterPro"/>
</dbReference>
<dbReference type="PANTHER" id="PTHR34501">
    <property type="entry name" value="PROTEIN YDDL-RELATED"/>
    <property type="match status" value="1"/>
</dbReference>
<evidence type="ECO:0000256" key="4">
    <source>
        <dbReference type="SAM" id="SignalP"/>
    </source>
</evidence>
<proteinExistence type="predicted"/>
<organism evidence="5 6">
    <name type="scientific">Vibrio qingdaonensis</name>
    <dbReference type="NCBI Taxonomy" id="2829491"/>
    <lineage>
        <taxon>Bacteria</taxon>
        <taxon>Pseudomonadati</taxon>
        <taxon>Pseudomonadota</taxon>
        <taxon>Gammaproteobacteria</taxon>
        <taxon>Vibrionales</taxon>
        <taxon>Vibrionaceae</taxon>
        <taxon>Vibrio</taxon>
    </lineage>
</organism>
<dbReference type="InterPro" id="IPR033900">
    <property type="entry name" value="Gram_neg_porin_domain"/>
</dbReference>
<accession>A0A9X3CSG9</accession>
<keyword evidence="2 4" id="KW-0732">Signal</keyword>
<dbReference type="InterPro" id="IPR050298">
    <property type="entry name" value="Gram-neg_bact_OMP"/>
</dbReference>
<evidence type="ECO:0000256" key="3">
    <source>
        <dbReference type="ARBA" id="ARBA00023136"/>
    </source>
</evidence>
<dbReference type="InterPro" id="IPR023614">
    <property type="entry name" value="Porin_dom_sf"/>
</dbReference>
<dbReference type="RefSeq" id="WP_265677423.1">
    <property type="nucleotide sequence ID" value="NZ_JAKRRY010000047.1"/>
</dbReference>
<feature type="chain" id="PRO_5040853122" evidence="4">
    <location>
        <begin position="26"/>
        <end position="356"/>
    </location>
</feature>
<dbReference type="PANTHER" id="PTHR34501:SF2">
    <property type="entry name" value="OUTER MEMBRANE PORIN F-RELATED"/>
    <property type="match status" value="1"/>
</dbReference>
<evidence type="ECO:0000256" key="1">
    <source>
        <dbReference type="ARBA" id="ARBA00004571"/>
    </source>
</evidence>
<dbReference type="Proteomes" id="UP001155587">
    <property type="component" value="Unassembled WGS sequence"/>
</dbReference>
<evidence type="ECO:0000313" key="5">
    <source>
        <dbReference type="EMBL" id="MCW8348822.1"/>
    </source>
</evidence>